<gene>
    <name evidence="2" type="ORF">GCM10022286_19630</name>
</gene>
<name>A0ABP7ZKJ2_9MICO</name>
<proteinExistence type="predicted"/>
<comment type="caution">
    <text evidence="2">The sequence shown here is derived from an EMBL/GenBank/DDBJ whole genome shotgun (WGS) entry which is preliminary data.</text>
</comment>
<reference evidence="2" key="2">
    <citation type="submission" date="2023-12" db="EMBL/GenBank/DDBJ databases">
        <authorList>
            <person name="Sun Q."/>
            <person name="Inoue M."/>
        </authorList>
    </citation>
    <scope>NUCLEOTIDE SEQUENCE</scope>
    <source>
        <strain evidence="2">JCM 17590</strain>
    </source>
</reference>
<reference evidence="2" key="1">
    <citation type="journal article" date="2014" name="Int. J. Syst. Evol. Microbiol.">
        <title>Complete genome of a new Firmicutes species belonging to the dominant human colonic microbiota ('Ruminococcus bicirculans') reveals two chromosomes and a selective capacity to utilize plant glucans.</title>
        <authorList>
            <consortium name="NISC Comparative Sequencing Program"/>
            <person name="Wegmann U."/>
            <person name="Louis P."/>
            <person name="Goesmann A."/>
            <person name="Henrissat B."/>
            <person name="Duncan S.H."/>
            <person name="Flint H.J."/>
        </authorList>
    </citation>
    <scope>NUCLEOTIDE SEQUENCE</scope>
    <source>
        <strain evidence="2">JCM 17590</strain>
    </source>
</reference>
<evidence type="ECO:0000256" key="1">
    <source>
        <dbReference type="SAM" id="MobiDB-lite"/>
    </source>
</evidence>
<sequence>MLCASPAGSKNVACGAAAQRHFDEGTNGAGVGTIGALAVRKGVVGLENGVVIEVQRRGGRHALCTAADCDGQTPQSPPPSKSPLLSHPDWSKPAWSKPAWSKPLWSLNP</sequence>
<evidence type="ECO:0000313" key="3">
    <source>
        <dbReference type="Proteomes" id="UP001415169"/>
    </source>
</evidence>
<keyword evidence="3" id="KW-1185">Reference proteome</keyword>
<organism evidence="2 3">
    <name type="scientific">Gryllotalpicola daejeonensis</name>
    <dbReference type="NCBI Taxonomy" id="993087"/>
    <lineage>
        <taxon>Bacteria</taxon>
        <taxon>Bacillati</taxon>
        <taxon>Actinomycetota</taxon>
        <taxon>Actinomycetes</taxon>
        <taxon>Micrococcales</taxon>
        <taxon>Microbacteriaceae</taxon>
        <taxon>Gryllotalpicola</taxon>
    </lineage>
</organism>
<feature type="region of interest" description="Disordered" evidence="1">
    <location>
        <begin position="66"/>
        <end position="109"/>
    </location>
</feature>
<protein>
    <submittedName>
        <fullName evidence="2">Uncharacterized protein</fullName>
    </submittedName>
</protein>
<accession>A0ABP7ZKJ2</accession>
<dbReference type="EMBL" id="BAABBV010000001">
    <property type="protein sequence ID" value="GAA4161672.1"/>
    <property type="molecule type" value="Genomic_DNA"/>
</dbReference>
<dbReference type="Proteomes" id="UP001415169">
    <property type="component" value="Unassembled WGS sequence"/>
</dbReference>
<evidence type="ECO:0000313" key="2">
    <source>
        <dbReference type="EMBL" id="GAA4161672.1"/>
    </source>
</evidence>